<evidence type="ECO:0000256" key="4">
    <source>
        <dbReference type="ARBA" id="ARBA00023136"/>
    </source>
</evidence>
<dbReference type="AlphaFoldDB" id="A0A967AC06"/>
<keyword evidence="3 5" id="KW-1133">Transmembrane helix</keyword>
<evidence type="ECO:0000259" key="6">
    <source>
        <dbReference type="Pfam" id="PF00924"/>
    </source>
</evidence>
<sequence length="179" mass="20467">MLFDFFKNNSDQLIITIFLVLLLVIIKFAVKKSTNKVAELSGYNVGRTRLMFKYINFVISFFAFFALLLTWGVNPKDVAWLFSSTFAVIGVALFAIWSVLSNVTSGVIMFFSFPFKIGDKIEIHDKDFPIVAIIEDIRAFQIHLRNDKNELITYPNNLILQKSVKLLSKEAELLEENSA</sequence>
<comment type="subcellular location">
    <subcellularLocation>
        <location evidence="1">Membrane</location>
    </subcellularLocation>
</comment>
<dbReference type="GO" id="GO:0008381">
    <property type="term" value="F:mechanosensitive monoatomic ion channel activity"/>
    <property type="evidence" value="ECO:0007669"/>
    <property type="project" value="InterPro"/>
</dbReference>
<evidence type="ECO:0000256" key="1">
    <source>
        <dbReference type="ARBA" id="ARBA00004370"/>
    </source>
</evidence>
<comment type="caution">
    <text evidence="7">The sequence shown here is derived from an EMBL/GenBank/DDBJ whole genome shotgun (WGS) entry which is preliminary data.</text>
</comment>
<dbReference type="RefSeq" id="WP_166399573.1">
    <property type="nucleotide sequence ID" value="NZ_JAANAS010000035.1"/>
</dbReference>
<keyword evidence="8" id="KW-1185">Reference proteome</keyword>
<dbReference type="PANTHER" id="PTHR30221:SF8">
    <property type="entry name" value="SMALL-CONDUCTANCE MECHANOSENSITIVE CHANNEL"/>
    <property type="match status" value="1"/>
</dbReference>
<dbReference type="Gene3D" id="1.10.287.1260">
    <property type="match status" value="1"/>
</dbReference>
<feature type="transmembrane region" description="Helical" evidence="5">
    <location>
        <begin position="12"/>
        <end position="30"/>
    </location>
</feature>
<evidence type="ECO:0000313" key="8">
    <source>
        <dbReference type="Proteomes" id="UP000643701"/>
    </source>
</evidence>
<keyword evidence="2 5" id="KW-0812">Transmembrane</keyword>
<feature type="domain" description="Mechanosensitive ion channel MscS" evidence="6">
    <location>
        <begin position="99"/>
        <end position="165"/>
    </location>
</feature>
<organism evidence="7 8">
    <name type="scientific">Psychroflexus maritimus</name>
    <dbReference type="NCBI Taxonomy" id="2714865"/>
    <lineage>
        <taxon>Bacteria</taxon>
        <taxon>Pseudomonadati</taxon>
        <taxon>Bacteroidota</taxon>
        <taxon>Flavobacteriia</taxon>
        <taxon>Flavobacteriales</taxon>
        <taxon>Flavobacteriaceae</taxon>
        <taxon>Psychroflexus</taxon>
    </lineage>
</organism>
<dbReference type="Proteomes" id="UP000643701">
    <property type="component" value="Unassembled WGS sequence"/>
</dbReference>
<dbReference type="GO" id="GO:0016020">
    <property type="term" value="C:membrane"/>
    <property type="evidence" value="ECO:0007669"/>
    <property type="project" value="UniProtKB-SubCell"/>
</dbReference>
<accession>A0A967AC06</accession>
<dbReference type="Gene3D" id="2.30.30.60">
    <property type="match status" value="1"/>
</dbReference>
<feature type="transmembrane region" description="Helical" evidence="5">
    <location>
        <begin position="51"/>
        <end position="73"/>
    </location>
</feature>
<keyword evidence="4 5" id="KW-0472">Membrane</keyword>
<dbReference type="InterPro" id="IPR023408">
    <property type="entry name" value="MscS_beta-dom_sf"/>
</dbReference>
<dbReference type="SUPFAM" id="SSF50182">
    <property type="entry name" value="Sm-like ribonucleoproteins"/>
    <property type="match status" value="1"/>
</dbReference>
<dbReference type="Pfam" id="PF00924">
    <property type="entry name" value="MS_channel_2nd"/>
    <property type="match status" value="1"/>
</dbReference>
<dbReference type="InterPro" id="IPR010920">
    <property type="entry name" value="LSM_dom_sf"/>
</dbReference>
<proteinExistence type="predicted"/>
<protein>
    <submittedName>
        <fullName evidence="7">Mechanosensitive ion channel</fullName>
    </submittedName>
</protein>
<feature type="transmembrane region" description="Helical" evidence="5">
    <location>
        <begin position="79"/>
        <end position="100"/>
    </location>
</feature>
<gene>
    <name evidence="7" type="ORF">G7034_03470</name>
</gene>
<reference evidence="7" key="1">
    <citation type="submission" date="2020-03" db="EMBL/GenBank/DDBJ databases">
        <title>Psychroflexus Maritimus sp. nov., isolate from marine sediment.</title>
        <authorList>
            <person name="Zhong Y.-L."/>
        </authorList>
    </citation>
    <scope>NUCLEOTIDE SEQUENCE</scope>
    <source>
        <strain evidence="7">C1</strain>
    </source>
</reference>
<dbReference type="InterPro" id="IPR045275">
    <property type="entry name" value="MscS_archaea/bacteria_type"/>
</dbReference>
<evidence type="ECO:0000256" key="2">
    <source>
        <dbReference type="ARBA" id="ARBA00022692"/>
    </source>
</evidence>
<dbReference type="EMBL" id="JAANAS010000035">
    <property type="protein sequence ID" value="NGZ89306.1"/>
    <property type="molecule type" value="Genomic_DNA"/>
</dbReference>
<evidence type="ECO:0000256" key="5">
    <source>
        <dbReference type="SAM" id="Phobius"/>
    </source>
</evidence>
<name>A0A967AC06_9FLAO</name>
<dbReference type="PANTHER" id="PTHR30221">
    <property type="entry name" value="SMALL-CONDUCTANCE MECHANOSENSITIVE CHANNEL"/>
    <property type="match status" value="1"/>
</dbReference>
<evidence type="ECO:0000256" key="3">
    <source>
        <dbReference type="ARBA" id="ARBA00022989"/>
    </source>
</evidence>
<evidence type="ECO:0000313" key="7">
    <source>
        <dbReference type="EMBL" id="NGZ89306.1"/>
    </source>
</evidence>
<dbReference type="InterPro" id="IPR006685">
    <property type="entry name" value="MscS_channel_2nd"/>
</dbReference>